<dbReference type="Proteomes" id="UP000291483">
    <property type="component" value="Unassembled WGS sequence"/>
</dbReference>
<accession>A0A4Q8AJV7</accession>
<dbReference type="Gene3D" id="3.30.1780.10">
    <property type="entry name" value="ornithine cyclodeaminase, domain 1"/>
    <property type="match status" value="1"/>
</dbReference>
<dbReference type="GO" id="GO:0005737">
    <property type="term" value="C:cytoplasm"/>
    <property type="evidence" value="ECO:0007669"/>
    <property type="project" value="TreeGrafter"/>
</dbReference>
<evidence type="ECO:0000313" key="1">
    <source>
        <dbReference type="EMBL" id="RZU64089.1"/>
    </source>
</evidence>
<dbReference type="PANTHER" id="PTHR13812">
    <property type="entry name" value="KETIMINE REDUCTASE MU-CRYSTALLIN"/>
    <property type="match status" value="1"/>
</dbReference>
<gene>
    <name evidence="1" type="ORF">EV379_0383</name>
</gene>
<sequence length="319" mass="32764">MSAAPRFISADEVFGSVDFARAVAAIDAALLAGLDPAAGSPRSIVDVQNGQLLLMPAEGTGFTGVKLASVAPGNPGRGLERIQAVYLLMDSDTLTPLALVDGTAITTLRTPAVSAVAADHLAEPGAAELVVFGSGPQAWGHVQALRAVRRLDRVTIVARNADRAGALAARLRGEGLHAGVGDATAVATATLIVCATTASEPVFDGALVRDDACVIAVGSHEPTMRELDSTLMARSQVVVEDRATALREPGDVIVPVNEGVLDAAALVPIAELVTGRVPTDRSRPRVFKSVGQGWQDLVVAAEVFRLLPAASADAAQAPR</sequence>
<dbReference type="OrthoDB" id="4311033at2"/>
<organism evidence="1 2">
    <name type="scientific">Microterricola gilva</name>
    <dbReference type="NCBI Taxonomy" id="393267"/>
    <lineage>
        <taxon>Bacteria</taxon>
        <taxon>Bacillati</taxon>
        <taxon>Actinomycetota</taxon>
        <taxon>Actinomycetes</taxon>
        <taxon>Micrococcales</taxon>
        <taxon>Microbacteriaceae</taxon>
        <taxon>Microterricola</taxon>
    </lineage>
</organism>
<evidence type="ECO:0000313" key="2">
    <source>
        <dbReference type="Proteomes" id="UP000291483"/>
    </source>
</evidence>
<dbReference type="SUPFAM" id="SSF51735">
    <property type="entry name" value="NAD(P)-binding Rossmann-fold domains"/>
    <property type="match status" value="1"/>
</dbReference>
<dbReference type="EMBL" id="SHLC01000001">
    <property type="protein sequence ID" value="RZU64089.1"/>
    <property type="molecule type" value="Genomic_DNA"/>
</dbReference>
<keyword evidence="2" id="KW-1185">Reference proteome</keyword>
<protein>
    <submittedName>
        <fullName evidence="1">Ornithine cyclodeaminase</fullName>
    </submittedName>
</protein>
<dbReference type="InterPro" id="IPR003462">
    <property type="entry name" value="ODC_Mu_crystall"/>
</dbReference>
<dbReference type="Pfam" id="PF02423">
    <property type="entry name" value="OCD_Mu_crystall"/>
    <property type="match status" value="1"/>
</dbReference>
<dbReference type="InterPro" id="IPR036291">
    <property type="entry name" value="NAD(P)-bd_dom_sf"/>
</dbReference>
<comment type="caution">
    <text evidence="1">The sequence shown here is derived from an EMBL/GenBank/DDBJ whole genome shotgun (WGS) entry which is preliminary data.</text>
</comment>
<dbReference type="RefSeq" id="WP_130504664.1">
    <property type="nucleotide sequence ID" value="NZ_SHLC01000001.1"/>
</dbReference>
<reference evidence="1 2" key="1">
    <citation type="submission" date="2019-02" db="EMBL/GenBank/DDBJ databases">
        <title>Sequencing the genomes of 1000 actinobacteria strains.</title>
        <authorList>
            <person name="Klenk H.-P."/>
        </authorList>
    </citation>
    <scope>NUCLEOTIDE SEQUENCE [LARGE SCALE GENOMIC DNA]</scope>
    <source>
        <strain evidence="1 2">DSM 18319</strain>
    </source>
</reference>
<name>A0A4Q8AJV7_9MICO</name>
<dbReference type="InterPro" id="IPR023401">
    <property type="entry name" value="ODC_N"/>
</dbReference>
<dbReference type="PANTHER" id="PTHR13812:SF19">
    <property type="entry name" value="KETIMINE REDUCTASE MU-CRYSTALLIN"/>
    <property type="match status" value="1"/>
</dbReference>
<dbReference type="Gene3D" id="3.40.50.720">
    <property type="entry name" value="NAD(P)-binding Rossmann-like Domain"/>
    <property type="match status" value="1"/>
</dbReference>
<proteinExistence type="predicted"/>
<dbReference type="AlphaFoldDB" id="A0A4Q8AJV7"/>
<dbReference type="PIRSF" id="PIRSF001439">
    <property type="entry name" value="CryM"/>
    <property type="match status" value="1"/>
</dbReference>